<feature type="transmembrane region" description="Helical" evidence="1">
    <location>
        <begin position="36"/>
        <end position="58"/>
    </location>
</feature>
<dbReference type="EMBL" id="CBGL010000084">
    <property type="protein sequence ID" value="CDD11345.1"/>
    <property type="molecule type" value="Genomic_DNA"/>
</dbReference>
<evidence type="ECO:0000313" key="3">
    <source>
        <dbReference type="Proteomes" id="UP000014937"/>
    </source>
</evidence>
<keyword evidence="1" id="KW-0472">Membrane</keyword>
<proteinExistence type="predicted"/>
<accession>R6WPR0</accession>
<keyword evidence="1" id="KW-1133">Transmembrane helix</keyword>
<sequence>MKNFRLTLNQKYGYASIFYGVSIILLAIFGKSSNTLLSISSSLLSLIVAVGFLLTFFLKSDIDDERALDNLHRAGFRALFTIILLISILQCIVVFCRIPLDTDNMLKLILGISFLSFGYYFLYFERK</sequence>
<name>R6WPR0_9FIRM</name>
<reference evidence="2" key="1">
    <citation type="submission" date="2012-11" db="EMBL/GenBank/DDBJ databases">
        <title>Dependencies among metagenomic species, viruses, plasmids and units of genetic variation.</title>
        <authorList>
            <person name="Nielsen H.B."/>
            <person name="Almeida M."/>
            <person name="Juncker A.S."/>
            <person name="Rasmussen S."/>
            <person name="Li J."/>
            <person name="Sunagawa S."/>
            <person name="Plichta D."/>
            <person name="Gautier L."/>
            <person name="Le Chatelier E."/>
            <person name="Peletier E."/>
            <person name="Bonde I."/>
            <person name="Nielsen T."/>
            <person name="Manichanh C."/>
            <person name="Arumugam M."/>
            <person name="Batto J."/>
            <person name="Santos M.B.Q.D."/>
            <person name="Blom N."/>
            <person name="Borruel N."/>
            <person name="Burgdorf K.S."/>
            <person name="Boumezbeur F."/>
            <person name="Casellas F."/>
            <person name="Dore J."/>
            <person name="Guarner F."/>
            <person name="Hansen T."/>
            <person name="Hildebrand F."/>
            <person name="Kaas R.S."/>
            <person name="Kennedy S."/>
            <person name="Kristiansen K."/>
            <person name="Kultima J.R."/>
            <person name="Leonard P."/>
            <person name="Levenez F."/>
            <person name="Lund O."/>
            <person name="Moumen B."/>
            <person name="Le Paslier D."/>
            <person name="Pons N."/>
            <person name="Pedersen O."/>
            <person name="Prifti E."/>
            <person name="Qin J."/>
            <person name="Raes J."/>
            <person name="Tap J."/>
            <person name="Tims S."/>
            <person name="Ussery D.W."/>
            <person name="Yamada T."/>
            <person name="MetaHit consortium"/>
            <person name="Renault P."/>
            <person name="Sicheritz-Ponten T."/>
            <person name="Bork P."/>
            <person name="Wang J."/>
            <person name="Brunak S."/>
            <person name="Ehrlich S.D."/>
        </authorList>
    </citation>
    <scope>NUCLEOTIDE SEQUENCE [LARGE SCALE GENOMIC DNA]</scope>
</reference>
<feature type="transmembrane region" description="Helical" evidence="1">
    <location>
        <begin position="12"/>
        <end position="30"/>
    </location>
</feature>
<evidence type="ECO:0008006" key="4">
    <source>
        <dbReference type="Google" id="ProtNLM"/>
    </source>
</evidence>
<dbReference type="Proteomes" id="UP000014937">
    <property type="component" value="Unassembled WGS sequence"/>
</dbReference>
<comment type="caution">
    <text evidence="2">The sequence shown here is derived from an EMBL/GenBank/DDBJ whole genome shotgun (WGS) entry which is preliminary data.</text>
</comment>
<keyword evidence="1" id="KW-0812">Transmembrane</keyword>
<evidence type="ECO:0000313" key="2">
    <source>
        <dbReference type="EMBL" id="CDD11345.1"/>
    </source>
</evidence>
<feature type="transmembrane region" description="Helical" evidence="1">
    <location>
        <begin position="78"/>
        <end position="100"/>
    </location>
</feature>
<gene>
    <name evidence="2" type="ORF">BN587_00453</name>
</gene>
<dbReference type="RefSeq" id="WP_021719544.1">
    <property type="nucleotide sequence ID" value="NZ_FR892767.1"/>
</dbReference>
<feature type="transmembrane region" description="Helical" evidence="1">
    <location>
        <begin position="106"/>
        <end position="124"/>
    </location>
</feature>
<evidence type="ECO:0000256" key="1">
    <source>
        <dbReference type="SAM" id="Phobius"/>
    </source>
</evidence>
<dbReference type="AlphaFoldDB" id="R6WPR0"/>
<organism evidence="2 3">
    <name type="scientific">Phascolarctobacterium succinatutens CAG:287</name>
    <dbReference type="NCBI Taxonomy" id="1263101"/>
    <lineage>
        <taxon>Bacteria</taxon>
        <taxon>Bacillati</taxon>
        <taxon>Bacillota</taxon>
        <taxon>Negativicutes</taxon>
        <taxon>Acidaminococcales</taxon>
        <taxon>Acidaminococcaceae</taxon>
        <taxon>Phascolarctobacterium</taxon>
    </lineage>
</organism>
<protein>
    <recommendedName>
        <fullName evidence="4">DUF2178 domain-containing protein</fullName>
    </recommendedName>
</protein>
<dbReference type="HOGENOM" id="CLU_1968478_0_0_9"/>